<dbReference type="EnsemblPlants" id="AES61182">
    <property type="protein sequence ID" value="AES61182"/>
    <property type="gene ID" value="MTR_1g079820"/>
</dbReference>
<protein>
    <submittedName>
        <fullName evidence="1 2">Uncharacterized protein</fullName>
    </submittedName>
</protein>
<gene>
    <name evidence="1" type="ordered locus">MTR_1g079820</name>
</gene>
<sequence>MIKYALQSISSYVMSIFLLLNSQVDEIEKIMNTFSWVHVGENRKGMLKFLTESNNLVSRKNFITQYLLTVSYLNSKIGHNPSFVWQSIFVSRLLLKDDVLTFLGSFNMPRIWKLKAPVRSKPCVFNNVQRGSGLWNDINMVWRQFNNLGEIVFVPICAFAKNLWLPPVCSVNTGNTLWLYHAIMWINELQLENADFEMDSNKVVDYFTTGNTNIKS</sequence>
<dbReference type="Proteomes" id="UP000002051">
    <property type="component" value="Unassembled WGS sequence"/>
</dbReference>
<dbReference type="AlphaFoldDB" id="G7I675"/>
<reference evidence="1 3" key="1">
    <citation type="journal article" date="2011" name="Nature">
        <title>The Medicago genome provides insight into the evolution of rhizobial symbioses.</title>
        <authorList>
            <person name="Young N.D."/>
            <person name="Debelle F."/>
            <person name="Oldroyd G.E."/>
            <person name="Geurts R."/>
            <person name="Cannon S.B."/>
            <person name="Udvardi M.K."/>
            <person name="Benedito V.A."/>
            <person name="Mayer K.F."/>
            <person name="Gouzy J."/>
            <person name="Schoof H."/>
            <person name="Van de Peer Y."/>
            <person name="Proost S."/>
            <person name="Cook D.R."/>
            <person name="Meyers B.C."/>
            <person name="Spannagl M."/>
            <person name="Cheung F."/>
            <person name="De Mita S."/>
            <person name="Krishnakumar V."/>
            <person name="Gundlach H."/>
            <person name="Zhou S."/>
            <person name="Mudge J."/>
            <person name="Bharti A.K."/>
            <person name="Murray J.D."/>
            <person name="Naoumkina M.A."/>
            <person name="Rosen B."/>
            <person name="Silverstein K.A."/>
            <person name="Tang H."/>
            <person name="Rombauts S."/>
            <person name="Zhao P.X."/>
            <person name="Zhou P."/>
            <person name="Barbe V."/>
            <person name="Bardou P."/>
            <person name="Bechner M."/>
            <person name="Bellec A."/>
            <person name="Berger A."/>
            <person name="Berges H."/>
            <person name="Bidwell S."/>
            <person name="Bisseling T."/>
            <person name="Choisne N."/>
            <person name="Couloux A."/>
            <person name="Denny R."/>
            <person name="Deshpande S."/>
            <person name="Dai X."/>
            <person name="Doyle J.J."/>
            <person name="Dudez A.M."/>
            <person name="Farmer A.D."/>
            <person name="Fouteau S."/>
            <person name="Franken C."/>
            <person name="Gibelin C."/>
            <person name="Gish J."/>
            <person name="Goldstein S."/>
            <person name="Gonzalez A.J."/>
            <person name="Green P.J."/>
            <person name="Hallab A."/>
            <person name="Hartog M."/>
            <person name="Hua A."/>
            <person name="Humphray S.J."/>
            <person name="Jeong D.H."/>
            <person name="Jing Y."/>
            <person name="Jocker A."/>
            <person name="Kenton S.M."/>
            <person name="Kim D.J."/>
            <person name="Klee K."/>
            <person name="Lai H."/>
            <person name="Lang C."/>
            <person name="Lin S."/>
            <person name="Macmil S.L."/>
            <person name="Magdelenat G."/>
            <person name="Matthews L."/>
            <person name="McCorrison J."/>
            <person name="Monaghan E.L."/>
            <person name="Mun J.H."/>
            <person name="Najar F.Z."/>
            <person name="Nicholson C."/>
            <person name="Noirot C."/>
            <person name="O'Bleness M."/>
            <person name="Paule C.R."/>
            <person name="Poulain J."/>
            <person name="Prion F."/>
            <person name="Qin B."/>
            <person name="Qu C."/>
            <person name="Retzel E.F."/>
            <person name="Riddle C."/>
            <person name="Sallet E."/>
            <person name="Samain S."/>
            <person name="Samson N."/>
            <person name="Sanders I."/>
            <person name="Saurat O."/>
            <person name="Scarpelli C."/>
            <person name="Schiex T."/>
            <person name="Segurens B."/>
            <person name="Severin A.J."/>
            <person name="Sherrier D.J."/>
            <person name="Shi R."/>
            <person name="Sims S."/>
            <person name="Singer S.R."/>
            <person name="Sinharoy S."/>
            <person name="Sterck L."/>
            <person name="Viollet A."/>
            <person name="Wang B.B."/>
            <person name="Wang K."/>
            <person name="Wang M."/>
            <person name="Wang X."/>
            <person name="Warfsmann J."/>
            <person name="Weissenbach J."/>
            <person name="White D.D."/>
            <person name="White J.D."/>
            <person name="Wiley G.B."/>
            <person name="Wincker P."/>
            <person name="Xing Y."/>
            <person name="Yang L."/>
            <person name="Yao Z."/>
            <person name="Ying F."/>
            <person name="Zhai J."/>
            <person name="Zhou L."/>
            <person name="Zuber A."/>
            <person name="Denarie J."/>
            <person name="Dixon R.A."/>
            <person name="May G.D."/>
            <person name="Schwartz D.C."/>
            <person name="Rogers J."/>
            <person name="Quetier F."/>
            <person name="Town C.D."/>
            <person name="Roe B.A."/>
        </authorList>
    </citation>
    <scope>NUCLEOTIDE SEQUENCE [LARGE SCALE GENOMIC DNA]</scope>
    <source>
        <strain evidence="1">A17</strain>
        <strain evidence="2 3">cv. Jemalong A17</strain>
    </source>
</reference>
<organism evidence="1 3">
    <name type="scientific">Medicago truncatula</name>
    <name type="common">Barrel medic</name>
    <name type="synonym">Medicago tribuloides</name>
    <dbReference type="NCBI Taxonomy" id="3880"/>
    <lineage>
        <taxon>Eukaryota</taxon>
        <taxon>Viridiplantae</taxon>
        <taxon>Streptophyta</taxon>
        <taxon>Embryophyta</taxon>
        <taxon>Tracheophyta</taxon>
        <taxon>Spermatophyta</taxon>
        <taxon>Magnoliopsida</taxon>
        <taxon>eudicotyledons</taxon>
        <taxon>Gunneridae</taxon>
        <taxon>Pentapetalae</taxon>
        <taxon>rosids</taxon>
        <taxon>fabids</taxon>
        <taxon>Fabales</taxon>
        <taxon>Fabaceae</taxon>
        <taxon>Papilionoideae</taxon>
        <taxon>50 kb inversion clade</taxon>
        <taxon>NPAAA clade</taxon>
        <taxon>Hologalegina</taxon>
        <taxon>IRL clade</taxon>
        <taxon>Trifolieae</taxon>
        <taxon>Medicago</taxon>
    </lineage>
</organism>
<dbReference type="PaxDb" id="3880-AES61182"/>
<proteinExistence type="predicted"/>
<reference evidence="2" key="3">
    <citation type="submission" date="2015-04" db="UniProtKB">
        <authorList>
            <consortium name="EnsemblPlants"/>
        </authorList>
    </citation>
    <scope>IDENTIFICATION</scope>
    <source>
        <strain evidence="2">cv. Jemalong A17</strain>
    </source>
</reference>
<name>G7I675_MEDTR</name>
<dbReference type="HOGENOM" id="CLU_1279347_0_0_1"/>
<reference evidence="1 3" key="2">
    <citation type="journal article" date="2014" name="BMC Genomics">
        <title>An improved genome release (version Mt4.0) for the model legume Medicago truncatula.</title>
        <authorList>
            <person name="Tang H."/>
            <person name="Krishnakumar V."/>
            <person name="Bidwell S."/>
            <person name="Rosen B."/>
            <person name="Chan A."/>
            <person name="Zhou S."/>
            <person name="Gentzbittel L."/>
            <person name="Childs K.L."/>
            <person name="Yandell M."/>
            <person name="Gundlach H."/>
            <person name="Mayer K.F."/>
            <person name="Schwartz D.C."/>
            <person name="Town C.D."/>
        </authorList>
    </citation>
    <scope>GENOME REANNOTATION</scope>
    <source>
        <strain evidence="2 3">cv. Jemalong A17</strain>
    </source>
</reference>
<evidence type="ECO:0000313" key="1">
    <source>
        <dbReference type="EMBL" id="AES61182.1"/>
    </source>
</evidence>
<dbReference type="EMBL" id="CM001217">
    <property type="protein sequence ID" value="AES61182.1"/>
    <property type="molecule type" value="Genomic_DNA"/>
</dbReference>
<evidence type="ECO:0000313" key="2">
    <source>
        <dbReference type="EnsemblPlants" id="AES61182"/>
    </source>
</evidence>
<evidence type="ECO:0000313" key="3">
    <source>
        <dbReference type="Proteomes" id="UP000002051"/>
    </source>
</evidence>
<keyword evidence="3" id="KW-1185">Reference proteome</keyword>
<accession>G7I675</accession>